<dbReference type="EMBL" id="CM041552">
    <property type="protein sequence ID" value="KAI3353863.1"/>
    <property type="molecule type" value="Genomic_DNA"/>
</dbReference>
<dbReference type="Proteomes" id="UP000831701">
    <property type="component" value="Chromosome 22"/>
</dbReference>
<evidence type="ECO:0000313" key="1">
    <source>
        <dbReference type="EMBL" id="KAI3353863.1"/>
    </source>
</evidence>
<accession>A0ACB8VF45</accession>
<reference evidence="1" key="1">
    <citation type="submission" date="2022-04" db="EMBL/GenBank/DDBJ databases">
        <title>Jade perch genome.</title>
        <authorList>
            <person name="Chao B."/>
        </authorList>
    </citation>
    <scope>NUCLEOTIDE SEQUENCE</scope>
    <source>
        <strain evidence="1">CB-2022</strain>
    </source>
</reference>
<protein>
    <submittedName>
        <fullName evidence="1">Uncharacterized protein</fullName>
    </submittedName>
</protein>
<name>A0ACB8VF45_9TELE</name>
<proteinExistence type="predicted"/>
<sequence length="306" mass="34144">MVPGNKILNKMGLSLLEKIIGDGSYKAPVPSQAIQDTYHFRHLLHRFAGHVTQGEELTKNEEECLIKLGGDCAKYLHMKAHDCSSYAHVVSTLTDILKKSGMPQVCESCPVNSPKDRLLLSVGTELYKVCPDPDALLPYLIKHNPLMPVVYNHRIKINANTAGMEEWISTGLYLSPGMKTYVALPTEIVQIGCQTDRLNAEELKRAPCVHEQFPVTTEMMQVSNLWGGLIYLVAPSKTKVEGIEVVVQMAVPAPYYKSDSCKMLRIQKQDTENPRLIIILLSSRTMSESTPSSTFLFLLTYTAIFD</sequence>
<gene>
    <name evidence="1" type="ORF">L3Q82_005071</name>
</gene>
<evidence type="ECO:0000313" key="2">
    <source>
        <dbReference type="Proteomes" id="UP000831701"/>
    </source>
</evidence>
<keyword evidence="2" id="KW-1185">Reference proteome</keyword>
<organism evidence="1 2">
    <name type="scientific">Scortum barcoo</name>
    <name type="common">barcoo grunter</name>
    <dbReference type="NCBI Taxonomy" id="214431"/>
    <lineage>
        <taxon>Eukaryota</taxon>
        <taxon>Metazoa</taxon>
        <taxon>Chordata</taxon>
        <taxon>Craniata</taxon>
        <taxon>Vertebrata</taxon>
        <taxon>Euteleostomi</taxon>
        <taxon>Actinopterygii</taxon>
        <taxon>Neopterygii</taxon>
        <taxon>Teleostei</taxon>
        <taxon>Neoteleostei</taxon>
        <taxon>Acanthomorphata</taxon>
        <taxon>Eupercaria</taxon>
        <taxon>Centrarchiformes</taxon>
        <taxon>Terapontoidei</taxon>
        <taxon>Terapontidae</taxon>
        <taxon>Scortum</taxon>
    </lineage>
</organism>
<comment type="caution">
    <text evidence="1">The sequence shown here is derived from an EMBL/GenBank/DDBJ whole genome shotgun (WGS) entry which is preliminary data.</text>
</comment>